<name>A0A8K0VVT0_9PLEO</name>
<evidence type="ECO:0000256" key="1">
    <source>
        <dbReference type="SAM" id="MobiDB-lite"/>
    </source>
</evidence>
<sequence>MAPNAGAVIHVPTPKQRHKAAANNTTRSRTESGANCLRNTFTDRQRFDDELALRDDIARHLDRRADNGTYWWNASASQQTNPRVADIRRRIKREIAAILMIDYDIVLGRNTTLPTTNNRSLAPAVNVASRSRYAIETNSRGRSHDIDSVVPSIDAATRKRHTAATSRPGRSHDIDSVVTSTDEAIRDRPATKTNRRRRSPDTDSDMDSDIDNIQDGRTHPPNYPRLDASVEARIARLTGLIESKDLDTATKDDELETLRRKLSTMTDKYNSPKAASHQLQRPSHHVCPLIPRPTQSAHHPLLSNMHRHYCHYNHRAVQPMEFMMSKACLQKSFRSMQMMLATSDIQAP</sequence>
<evidence type="ECO:0000313" key="2">
    <source>
        <dbReference type="EMBL" id="KAH7080894.1"/>
    </source>
</evidence>
<reference evidence="2" key="1">
    <citation type="journal article" date="2021" name="Nat. Commun.">
        <title>Genetic determinants of endophytism in the Arabidopsis root mycobiome.</title>
        <authorList>
            <person name="Mesny F."/>
            <person name="Miyauchi S."/>
            <person name="Thiergart T."/>
            <person name="Pickel B."/>
            <person name="Atanasova L."/>
            <person name="Karlsson M."/>
            <person name="Huettel B."/>
            <person name="Barry K.W."/>
            <person name="Haridas S."/>
            <person name="Chen C."/>
            <person name="Bauer D."/>
            <person name="Andreopoulos W."/>
            <person name="Pangilinan J."/>
            <person name="LaButti K."/>
            <person name="Riley R."/>
            <person name="Lipzen A."/>
            <person name="Clum A."/>
            <person name="Drula E."/>
            <person name="Henrissat B."/>
            <person name="Kohler A."/>
            <person name="Grigoriev I.V."/>
            <person name="Martin F.M."/>
            <person name="Hacquard S."/>
        </authorList>
    </citation>
    <scope>NUCLEOTIDE SEQUENCE</scope>
    <source>
        <strain evidence="2">MPI-SDFR-AT-0120</strain>
    </source>
</reference>
<feature type="region of interest" description="Disordered" evidence="1">
    <location>
        <begin position="136"/>
        <end position="227"/>
    </location>
</feature>
<evidence type="ECO:0000313" key="3">
    <source>
        <dbReference type="Proteomes" id="UP000813461"/>
    </source>
</evidence>
<feature type="compositionally biased region" description="Acidic residues" evidence="1">
    <location>
        <begin position="202"/>
        <end position="212"/>
    </location>
</feature>
<comment type="caution">
    <text evidence="2">The sequence shown here is derived from an EMBL/GenBank/DDBJ whole genome shotgun (WGS) entry which is preliminary data.</text>
</comment>
<dbReference type="Proteomes" id="UP000813461">
    <property type="component" value="Unassembled WGS sequence"/>
</dbReference>
<protein>
    <submittedName>
        <fullName evidence="2">Uncharacterized protein</fullName>
    </submittedName>
</protein>
<keyword evidence="3" id="KW-1185">Reference proteome</keyword>
<gene>
    <name evidence="2" type="ORF">FB567DRAFT_551681</name>
</gene>
<accession>A0A8K0VVT0</accession>
<organism evidence="2 3">
    <name type="scientific">Paraphoma chrysanthemicola</name>
    <dbReference type="NCBI Taxonomy" id="798071"/>
    <lineage>
        <taxon>Eukaryota</taxon>
        <taxon>Fungi</taxon>
        <taxon>Dikarya</taxon>
        <taxon>Ascomycota</taxon>
        <taxon>Pezizomycotina</taxon>
        <taxon>Dothideomycetes</taxon>
        <taxon>Pleosporomycetidae</taxon>
        <taxon>Pleosporales</taxon>
        <taxon>Pleosporineae</taxon>
        <taxon>Phaeosphaeriaceae</taxon>
        <taxon>Paraphoma</taxon>
    </lineage>
</organism>
<dbReference type="AlphaFoldDB" id="A0A8K0VVT0"/>
<proteinExistence type="predicted"/>
<dbReference type="OrthoDB" id="10636624at2759"/>
<dbReference type="EMBL" id="JAGMVJ010000015">
    <property type="protein sequence ID" value="KAH7080894.1"/>
    <property type="molecule type" value="Genomic_DNA"/>
</dbReference>